<evidence type="ECO:0000256" key="9">
    <source>
        <dbReference type="ARBA" id="ARBA00023170"/>
    </source>
</evidence>
<evidence type="ECO:0000313" key="15">
    <source>
        <dbReference type="EMBL" id="KAK2552332.1"/>
    </source>
</evidence>
<keyword evidence="4 12" id="KW-0812">Transmembrane</keyword>
<reference evidence="15" key="2">
    <citation type="journal article" date="2023" name="Science">
        <title>Genomic signatures of disease resistance in endangered staghorn corals.</title>
        <authorList>
            <person name="Vollmer S.V."/>
            <person name="Selwyn J.D."/>
            <person name="Despard B.A."/>
            <person name="Roesel C.L."/>
        </authorList>
    </citation>
    <scope>NUCLEOTIDE SEQUENCE</scope>
    <source>
        <strain evidence="15">K2</strain>
    </source>
</reference>
<evidence type="ECO:0000256" key="11">
    <source>
        <dbReference type="SAM" id="MobiDB-lite"/>
    </source>
</evidence>
<dbReference type="PROSITE" id="PS51450">
    <property type="entry name" value="LRR"/>
    <property type="match status" value="1"/>
</dbReference>
<dbReference type="InterPro" id="IPR017452">
    <property type="entry name" value="GPCR_Rhodpsn_7TM"/>
</dbReference>
<evidence type="ECO:0000256" key="2">
    <source>
        <dbReference type="ARBA" id="ARBA00022475"/>
    </source>
</evidence>
<dbReference type="Pfam" id="PF00001">
    <property type="entry name" value="7tm_1"/>
    <property type="match status" value="1"/>
</dbReference>
<feature type="compositionally biased region" description="Low complexity" evidence="11">
    <location>
        <begin position="372"/>
        <end position="382"/>
    </location>
</feature>
<dbReference type="InterPro" id="IPR000276">
    <property type="entry name" value="GPCR_Rhodpsn"/>
</dbReference>
<dbReference type="PROSITE" id="PS00237">
    <property type="entry name" value="G_PROTEIN_RECEP_F1_1"/>
    <property type="match status" value="1"/>
</dbReference>
<feature type="transmembrane region" description="Helical" evidence="12">
    <location>
        <begin position="615"/>
        <end position="636"/>
    </location>
</feature>
<dbReference type="InterPro" id="IPR002131">
    <property type="entry name" value="Gphrmn_rcpt_fam"/>
</dbReference>
<accession>A0AAD9UWI8</accession>
<keyword evidence="13" id="KW-0732">Signal</keyword>
<dbReference type="SUPFAM" id="SSF52058">
    <property type="entry name" value="L domain-like"/>
    <property type="match status" value="1"/>
</dbReference>
<keyword evidence="9 15" id="KW-0675">Receptor</keyword>
<feature type="transmembrane region" description="Helical" evidence="12">
    <location>
        <begin position="741"/>
        <end position="761"/>
    </location>
</feature>
<dbReference type="PANTHER" id="PTHR24372">
    <property type="entry name" value="GLYCOPROTEIN HORMONE RECEPTOR"/>
    <property type="match status" value="1"/>
</dbReference>
<dbReference type="AlphaFoldDB" id="A0AAD9UWI8"/>
<dbReference type="GO" id="GO:0009755">
    <property type="term" value="P:hormone-mediated signaling pathway"/>
    <property type="evidence" value="ECO:0007669"/>
    <property type="project" value="TreeGrafter"/>
</dbReference>
<dbReference type="InterPro" id="IPR032675">
    <property type="entry name" value="LRR_dom_sf"/>
</dbReference>
<dbReference type="Gene3D" id="3.80.10.10">
    <property type="entry name" value="Ribonuclease Inhibitor"/>
    <property type="match status" value="2"/>
</dbReference>
<dbReference type="GO" id="GO:0007189">
    <property type="term" value="P:adenylate cyclase-activating G protein-coupled receptor signaling pathway"/>
    <property type="evidence" value="ECO:0007669"/>
    <property type="project" value="TreeGrafter"/>
</dbReference>
<feature type="compositionally biased region" description="Polar residues" evidence="11">
    <location>
        <begin position="856"/>
        <end position="866"/>
    </location>
</feature>
<name>A0AAD9UWI8_ACRCE</name>
<dbReference type="SUPFAM" id="SSF81321">
    <property type="entry name" value="Family A G protein-coupled receptor-like"/>
    <property type="match status" value="1"/>
</dbReference>
<dbReference type="EMBL" id="JARQWQ010000088">
    <property type="protein sequence ID" value="KAK2552332.1"/>
    <property type="molecule type" value="Genomic_DNA"/>
</dbReference>
<dbReference type="GO" id="GO:0008528">
    <property type="term" value="F:G protein-coupled peptide receptor activity"/>
    <property type="evidence" value="ECO:0007669"/>
    <property type="project" value="TreeGrafter"/>
</dbReference>
<keyword evidence="7" id="KW-0297">G-protein coupled receptor</keyword>
<sequence length="933" mass="101399">MFGSALIALLVVVHTRGSTCPNKCRCVPSQNETNVELICSALTSFPKLDDLPIHTFSLHITESSFAHIPAGILNERKKISVIKLSNNQIKSVDDGAFDGLVNLYQINLDHNSLKKFPVFKTKSALRELFLSNNNITEISQTSLKNLPELIELRLDRNRITKIPANAFSYNKKLSSLSLKYSSLSKLDENAFTGSYLEKLYLQGTSIKSLPSAGLQRLKTLNLEFVKEFWSIPPGLTSIREVHVSKYNSFLCCAFHLGTYQRDHGRQVETKSRSTSSSVSTKVTEKPISVSSRSPTAASVTMTTVTMTANNSVHDNNVNTTTTTIPRATTTRCPMCGGWGKRKRKRRDLSQGPSTVAGTVRGSSANITKGGISSFPTGATSGSSSGGSGGFLPGTAHPPLGTTSGFNGGGSLGGGGGGFESGTFVPPGGSSGGGFIPDGGGFLPVTITVPDTITHHPLPNASVALVKEPAPDEIVCLPERDAYHPCEDIMGAKWLTIVSLLVGVVALISNLTVAFVLIASERRLNVHRFLMSNLAFADFCLGLYIFTLVCVSLNTSGEYYNNVRTWQYGASCQITGFLAVFSTELSVFALTLITIERFFAIVYAMEINYRLSLRKAVKVMVVGWLFAFLVALLPLLGVNDYRSVAICLPFESDSRNASAYIAIVLMLNFGTFLVVAGLYAKMFQVVVGPGPVEGAPQRNDAKVAKRMALLVFTDFVCWTPIAFFGLLAAFGIPLIGVEESKFLLVFFFPLNSLCNPFLYAFFTKAFKREFFSLLSRFGFCHTRALRYKGTLSSLIYSRTRTKRSTIGEDDSRTKRISQISATPATTGNGYGKENCDENCAGGVFEYIAMKGANNQAFDDTSPHNQGNDGVFFDLTTKPDTTRSESPGNSDECTPQLMLAQSVGSLEEVERQTVEKKSKKLSVCFRDEPQVAGRK</sequence>
<feature type="compositionally biased region" description="Polar residues" evidence="11">
    <location>
        <begin position="350"/>
        <end position="366"/>
    </location>
</feature>
<evidence type="ECO:0000256" key="7">
    <source>
        <dbReference type="ARBA" id="ARBA00023040"/>
    </source>
</evidence>
<keyword evidence="3" id="KW-0433">Leucine-rich repeat</keyword>
<feature type="region of interest" description="Disordered" evidence="11">
    <location>
        <begin position="856"/>
        <end position="892"/>
    </location>
</feature>
<dbReference type="PRINTS" id="PR00373">
    <property type="entry name" value="GLYCHORMONER"/>
</dbReference>
<evidence type="ECO:0000256" key="5">
    <source>
        <dbReference type="ARBA" id="ARBA00022737"/>
    </source>
</evidence>
<feature type="transmembrane region" description="Helical" evidence="12">
    <location>
        <begin position="656"/>
        <end position="679"/>
    </location>
</feature>
<evidence type="ECO:0000313" key="16">
    <source>
        <dbReference type="Proteomes" id="UP001249851"/>
    </source>
</evidence>
<keyword evidence="6 12" id="KW-1133">Transmembrane helix</keyword>
<comment type="caution">
    <text evidence="15">The sequence shown here is derived from an EMBL/GenBank/DDBJ whole genome shotgun (WGS) entry which is preliminary data.</text>
</comment>
<evidence type="ECO:0000256" key="10">
    <source>
        <dbReference type="ARBA" id="ARBA00023224"/>
    </source>
</evidence>
<feature type="region of interest" description="Disordered" evidence="11">
    <location>
        <begin position="327"/>
        <end position="429"/>
    </location>
</feature>
<dbReference type="GO" id="GO:0016500">
    <property type="term" value="F:protein-hormone receptor activity"/>
    <property type="evidence" value="ECO:0007669"/>
    <property type="project" value="InterPro"/>
</dbReference>
<feature type="transmembrane region" description="Helical" evidence="12">
    <location>
        <begin position="573"/>
        <end position="594"/>
    </location>
</feature>
<protein>
    <submittedName>
        <fullName evidence="15">Glycoprotein hormone G-protein coupled receptor</fullName>
    </submittedName>
</protein>
<dbReference type="SMART" id="SM00364">
    <property type="entry name" value="LRR_BAC"/>
    <property type="match status" value="3"/>
</dbReference>
<dbReference type="InterPro" id="IPR003591">
    <property type="entry name" value="Leu-rich_rpt_typical-subtyp"/>
</dbReference>
<proteinExistence type="predicted"/>
<feature type="chain" id="PRO_5042069940" evidence="13">
    <location>
        <begin position="18"/>
        <end position="933"/>
    </location>
</feature>
<dbReference type="Proteomes" id="UP001249851">
    <property type="component" value="Unassembled WGS sequence"/>
</dbReference>
<dbReference type="InterPro" id="IPR001611">
    <property type="entry name" value="Leu-rich_rpt"/>
</dbReference>
<dbReference type="PROSITE" id="PS50262">
    <property type="entry name" value="G_PROTEIN_RECEP_F1_2"/>
    <property type="match status" value="1"/>
</dbReference>
<dbReference type="PRINTS" id="PR00237">
    <property type="entry name" value="GPCRRHODOPSN"/>
</dbReference>
<feature type="transmembrane region" description="Helical" evidence="12">
    <location>
        <begin position="706"/>
        <end position="735"/>
    </location>
</feature>
<keyword evidence="10" id="KW-0807">Transducer</keyword>
<feature type="transmembrane region" description="Helical" evidence="12">
    <location>
        <begin position="529"/>
        <end position="553"/>
    </location>
</feature>
<feature type="signal peptide" evidence="13">
    <location>
        <begin position="1"/>
        <end position="17"/>
    </location>
</feature>
<feature type="compositionally biased region" description="Low complexity" evidence="11">
    <location>
        <begin position="272"/>
        <end position="281"/>
    </location>
</feature>
<feature type="transmembrane region" description="Helical" evidence="12">
    <location>
        <begin position="493"/>
        <end position="517"/>
    </location>
</feature>
<keyword evidence="16" id="KW-1185">Reference proteome</keyword>
<evidence type="ECO:0000256" key="1">
    <source>
        <dbReference type="ARBA" id="ARBA00004651"/>
    </source>
</evidence>
<dbReference type="PANTHER" id="PTHR24372:SF74">
    <property type="entry name" value="LP13728P"/>
    <property type="match status" value="1"/>
</dbReference>
<evidence type="ECO:0000256" key="6">
    <source>
        <dbReference type="ARBA" id="ARBA00022989"/>
    </source>
</evidence>
<dbReference type="GO" id="GO:0005886">
    <property type="term" value="C:plasma membrane"/>
    <property type="evidence" value="ECO:0007669"/>
    <property type="project" value="UniProtKB-SubCell"/>
</dbReference>
<evidence type="ECO:0000256" key="4">
    <source>
        <dbReference type="ARBA" id="ARBA00022692"/>
    </source>
</evidence>
<organism evidence="15 16">
    <name type="scientific">Acropora cervicornis</name>
    <name type="common">Staghorn coral</name>
    <dbReference type="NCBI Taxonomy" id="6130"/>
    <lineage>
        <taxon>Eukaryota</taxon>
        <taxon>Metazoa</taxon>
        <taxon>Cnidaria</taxon>
        <taxon>Anthozoa</taxon>
        <taxon>Hexacorallia</taxon>
        <taxon>Scleractinia</taxon>
        <taxon>Astrocoeniina</taxon>
        <taxon>Acroporidae</taxon>
        <taxon>Acropora</taxon>
    </lineage>
</organism>
<dbReference type="SMART" id="SM00369">
    <property type="entry name" value="LRR_TYP"/>
    <property type="match status" value="5"/>
</dbReference>
<dbReference type="Gene3D" id="1.20.1070.10">
    <property type="entry name" value="Rhodopsin 7-helix transmembrane proteins"/>
    <property type="match status" value="1"/>
</dbReference>
<keyword evidence="2" id="KW-1003">Cell membrane</keyword>
<evidence type="ECO:0000256" key="12">
    <source>
        <dbReference type="SAM" id="Phobius"/>
    </source>
</evidence>
<evidence type="ECO:0000256" key="3">
    <source>
        <dbReference type="ARBA" id="ARBA00022614"/>
    </source>
</evidence>
<evidence type="ECO:0000256" key="13">
    <source>
        <dbReference type="SAM" id="SignalP"/>
    </source>
</evidence>
<evidence type="ECO:0000256" key="8">
    <source>
        <dbReference type="ARBA" id="ARBA00023136"/>
    </source>
</evidence>
<dbReference type="CDD" id="cd15136">
    <property type="entry name" value="7tmA_Glyco_hormone_R"/>
    <property type="match status" value="1"/>
</dbReference>
<reference evidence="15" key="1">
    <citation type="journal article" date="2023" name="G3 (Bethesda)">
        <title>Whole genome assembly and annotation of the endangered Caribbean coral Acropora cervicornis.</title>
        <authorList>
            <person name="Selwyn J.D."/>
            <person name="Vollmer S.V."/>
        </authorList>
    </citation>
    <scope>NUCLEOTIDE SEQUENCE</scope>
    <source>
        <strain evidence="15">K2</strain>
    </source>
</reference>
<comment type="subcellular location">
    <subcellularLocation>
        <location evidence="1">Cell membrane</location>
        <topology evidence="1">Multi-pass membrane protein</topology>
    </subcellularLocation>
</comment>
<keyword evidence="8 12" id="KW-0472">Membrane</keyword>
<dbReference type="Pfam" id="PF13855">
    <property type="entry name" value="LRR_8"/>
    <property type="match status" value="2"/>
</dbReference>
<feature type="domain" description="G-protein coupled receptors family 1 profile" evidence="14">
    <location>
        <begin position="508"/>
        <end position="758"/>
    </location>
</feature>
<gene>
    <name evidence="15" type="ORF">P5673_026654</name>
</gene>
<feature type="region of interest" description="Disordered" evidence="11">
    <location>
        <begin position="263"/>
        <end position="294"/>
    </location>
</feature>
<feature type="compositionally biased region" description="Gly residues" evidence="11">
    <location>
        <begin position="405"/>
        <end position="419"/>
    </location>
</feature>
<feature type="compositionally biased region" description="Polar residues" evidence="11">
    <location>
        <begin position="882"/>
        <end position="891"/>
    </location>
</feature>
<keyword evidence="5" id="KW-0677">Repeat</keyword>
<evidence type="ECO:0000259" key="14">
    <source>
        <dbReference type="PROSITE" id="PS50262"/>
    </source>
</evidence>